<evidence type="ECO:0000313" key="7">
    <source>
        <dbReference type="EMBL" id="WGK93153.1"/>
    </source>
</evidence>
<feature type="transmembrane region" description="Helical" evidence="5">
    <location>
        <begin position="223"/>
        <end position="242"/>
    </location>
</feature>
<organism evidence="7 8">
    <name type="scientific">Pseudomonas migulae</name>
    <dbReference type="NCBI Taxonomy" id="78543"/>
    <lineage>
        <taxon>Bacteria</taxon>
        <taxon>Pseudomonadati</taxon>
        <taxon>Pseudomonadota</taxon>
        <taxon>Gammaproteobacteria</taxon>
        <taxon>Pseudomonadales</taxon>
        <taxon>Pseudomonadaceae</taxon>
        <taxon>Pseudomonas</taxon>
    </lineage>
</organism>
<protein>
    <submittedName>
        <fullName evidence="7">O-antigen ligase family protein</fullName>
    </submittedName>
</protein>
<feature type="transmembrane region" description="Helical" evidence="5">
    <location>
        <begin position="474"/>
        <end position="493"/>
    </location>
</feature>
<gene>
    <name evidence="7" type="ORF">MOQ58_13500</name>
</gene>
<feature type="domain" description="O-antigen ligase-related" evidence="6">
    <location>
        <begin position="257"/>
        <end position="452"/>
    </location>
</feature>
<keyword evidence="7" id="KW-0436">Ligase</keyword>
<feature type="transmembrane region" description="Helical" evidence="5">
    <location>
        <begin position="157"/>
        <end position="180"/>
    </location>
</feature>
<evidence type="ECO:0000256" key="4">
    <source>
        <dbReference type="ARBA" id="ARBA00023136"/>
    </source>
</evidence>
<feature type="transmembrane region" description="Helical" evidence="5">
    <location>
        <begin position="273"/>
        <end position="290"/>
    </location>
</feature>
<feature type="transmembrane region" description="Helical" evidence="5">
    <location>
        <begin position="249"/>
        <end position="267"/>
    </location>
</feature>
<keyword evidence="4 5" id="KW-0472">Membrane</keyword>
<name>A0ABY8N241_9PSED</name>
<evidence type="ECO:0000256" key="1">
    <source>
        <dbReference type="ARBA" id="ARBA00004141"/>
    </source>
</evidence>
<feature type="transmembrane region" description="Helical" evidence="5">
    <location>
        <begin position="99"/>
        <end position="118"/>
    </location>
</feature>
<proteinExistence type="predicted"/>
<feature type="transmembrane region" description="Helical" evidence="5">
    <location>
        <begin position="438"/>
        <end position="462"/>
    </location>
</feature>
<keyword evidence="3 5" id="KW-1133">Transmembrane helix</keyword>
<dbReference type="GO" id="GO:0016874">
    <property type="term" value="F:ligase activity"/>
    <property type="evidence" value="ECO:0007669"/>
    <property type="project" value="UniProtKB-KW"/>
</dbReference>
<dbReference type="RefSeq" id="WP_280163840.1">
    <property type="nucleotide sequence ID" value="NZ_CP093428.1"/>
</dbReference>
<dbReference type="InterPro" id="IPR051533">
    <property type="entry name" value="WaaL-like"/>
</dbReference>
<accession>A0ABY8N241</accession>
<feature type="transmembrane region" description="Helical" evidence="5">
    <location>
        <begin position="299"/>
        <end position="318"/>
    </location>
</feature>
<evidence type="ECO:0000256" key="2">
    <source>
        <dbReference type="ARBA" id="ARBA00022692"/>
    </source>
</evidence>
<dbReference type="InterPro" id="IPR007016">
    <property type="entry name" value="O-antigen_ligase-rel_domated"/>
</dbReference>
<dbReference type="EMBL" id="CP093428">
    <property type="protein sequence ID" value="WGK93153.1"/>
    <property type="molecule type" value="Genomic_DNA"/>
</dbReference>
<keyword evidence="2 5" id="KW-0812">Transmembrane</keyword>
<feature type="transmembrane region" description="Helical" evidence="5">
    <location>
        <begin position="499"/>
        <end position="516"/>
    </location>
</feature>
<dbReference type="Proteomes" id="UP001243713">
    <property type="component" value="Chromosome"/>
</dbReference>
<dbReference type="PANTHER" id="PTHR37422:SF23">
    <property type="entry name" value="TEICHURONIC ACID BIOSYNTHESIS PROTEIN TUAE"/>
    <property type="match status" value="1"/>
</dbReference>
<dbReference type="Pfam" id="PF04932">
    <property type="entry name" value="Wzy_C"/>
    <property type="match status" value="1"/>
</dbReference>
<evidence type="ECO:0000256" key="3">
    <source>
        <dbReference type="ARBA" id="ARBA00022989"/>
    </source>
</evidence>
<evidence type="ECO:0000259" key="6">
    <source>
        <dbReference type="Pfam" id="PF04932"/>
    </source>
</evidence>
<evidence type="ECO:0000313" key="8">
    <source>
        <dbReference type="Proteomes" id="UP001243713"/>
    </source>
</evidence>
<feature type="transmembrane region" description="Helical" evidence="5">
    <location>
        <begin position="130"/>
        <end position="150"/>
    </location>
</feature>
<sequence length="528" mass="58376">MTRIKNSAAIIIAALTAIGLTQENDTILFMAAAGMTSVIIMTAFSPWRGLLTLFPLAFALPPAPATVGLQEFSFAVLLVVITTGTFIECLRAPIARPLLKLWGLTLLAVSTAITINLTVALNNNIPLRDWIRGIIPFLFILNFLPVAVLTGKDESRIRWIGISIATSIFLLAGFIIFYYFHNDIWRPYWLLTVDDQTLRIPEAVASEYADAIGPMRDRITMSIAQATDALLPVGLVIGVTLASLAQPKAAATTGLLMALSCMIAILITFTRSMLLSSILAILIFLFYLIVYRKKVLPKFITILTTLSATGLIFIYSTGIQDIWIGRMSQLTALPASESNTRPIALISTETTPSDTSTFEAPPAPDNYHSIKPEVPSDNKTTKDFNISARMDEYKIAWEMFVPRPIMGNGLGVKHEMRWETTDNVSETKQVAYVHNWPFYMLMVGGLSGLLVYSALLFGPVIFKLSSIRSEPIHWTLIRMAILTMAIYGAFFAVFRLITFNLLLAVIWGIIVTQVLIDRQKNKSGIDNT</sequence>
<comment type="subcellular location">
    <subcellularLocation>
        <location evidence="1">Membrane</location>
        <topology evidence="1">Multi-pass membrane protein</topology>
    </subcellularLocation>
</comment>
<evidence type="ECO:0000256" key="5">
    <source>
        <dbReference type="SAM" id="Phobius"/>
    </source>
</evidence>
<reference evidence="7 8" key="1">
    <citation type="submission" date="2022-03" db="EMBL/GenBank/DDBJ databases">
        <title>Plant growth promoting endophytes with ACC deaminase activity.</title>
        <authorList>
            <person name="Charles T."/>
            <person name="Van Dyk A."/>
            <person name="Cheng J."/>
            <person name="Heil J."/>
        </authorList>
    </citation>
    <scope>NUCLEOTIDE SEQUENCE [LARGE SCALE GENOMIC DNA]</scope>
    <source>
        <strain evidence="7 8">8R6</strain>
    </source>
</reference>
<feature type="transmembrane region" description="Helical" evidence="5">
    <location>
        <begin position="67"/>
        <end position="87"/>
    </location>
</feature>
<dbReference type="PANTHER" id="PTHR37422">
    <property type="entry name" value="TEICHURONIC ACID BIOSYNTHESIS PROTEIN TUAE"/>
    <property type="match status" value="1"/>
</dbReference>
<keyword evidence="8" id="KW-1185">Reference proteome</keyword>
<feature type="transmembrane region" description="Helical" evidence="5">
    <location>
        <begin position="27"/>
        <end position="47"/>
    </location>
</feature>